<comment type="caution">
    <text evidence="1">The sequence shown here is derived from an EMBL/GenBank/DDBJ whole genome shotgun (WGS) entry which is preliminary data.</text>
</comment>
<feature type="non-terminal residue" evidence="1">
    <location>
        <position position="1"/>
    </location>
</feature>
<sequence>QPTRSCQYTPCGSESDGPNNAVTPWQEFGNNSQLPAIAGNRVFGNKHQIIDLRWTVDLLPLATNIEGDQILFRPPFPQVAHQQLLVPPTSAKMPGPCSAERFSRRGWKRGQFSHNEEVRREREQPVVNASFQLAQGGPEFVETKQASSEHLPQCVLGRPNKSLPLSATPRSSFSGVSPLNAPAGQLVLKLFSRLPTKNDRMNACSECSEVIRLNHFRGASPGHKTAERGEKTWSSCRQRSQCALRELPCR</sequence>
<proteinExistence type="predicted"/>
<feature type="non-terminal residue" evidence="1">
    <location>
        <position position="250"/>
    </location>
</feature>
<dbReference type="EMBL" id="JYDQ01001144">
    <property type="protein sequence ID" value="KRY05717.1"/>
    <property type="molecule type" value="Genomic_DNA"/>
</dbReference>
<reference evidence="1 2" key="1">
    <citation type="submission" date="2015-01" db="EMBL/GenBank/DDBJ databases">
        <title>Evolution of Trichinella species and genotypes.</title>
        <authorList>
            <person name="Korhonen P.K."/>
            <person name="Edoardo P."/>
            <person name="Giuseppe L.R."/>
            <person name="Gasser R.B."/>
        </authorList>
    </citation>
    <scope>NUCLEOTIDE SEQUENCE [LARGE SCALE GENOMIC DNA]</scope>
    <source>
        <strain evidence="1">ISS2496</strain>
    </source>
</reference>
<keyword evidence="2" id="KW-1185">Reference proteome</keyword>
<dbReference type="Proteomes" id="UP000054783">
    <property type="component" value="Unassembled WGS sequence"/>
</dbReference>
<gene>
    <name evidence="1" type="ORF">T12_2050</name>
</gene>
<protein>
    <submittedName>
        <fullName evidence="1">Uncharacterized protein</fullName>
    </submittedName>
</protein>
<evidence type="ECO:0000313" key="1">
    <source>
        <dbReference type="EMBL" id="KRY05717.1"/>
    </source>
</evidence>
<accession>A0A0V0YZG7</accession>
<organism evidence="1 2">
    <name type="scientific">Trichinella patagoniensis</name>
    <dbReference type="NCBI Taxonomy" id="990121"/>
    <lineage>
        <taxon>Eukaryota</taxon>
        <taxon>Metazoa</taxon>
        <taxon>Ecdysozoa</taxon>
        <taxon>Nematoda</taxon>
        <taxon>Enoplea</taxon>
        <taxon>Dorylaimia</taxon>
        <taxon>Trichinellida</taxon>
        <taxon>Trichinellidae</taxon>
        <taxon>Trichinella</taxon>
    </lineage>
</organism>
<name>A0A0V0YZG7_9BILA</name>
<dbReference type="AlphaFoldDB" id="A0A0V0YZG7"/>
<evidence type="ECO:0000313" key="2">
    <source>
        <dbReference type="Proteomes" id="UP000054783"/>
    </source>
</evidence>